<dbReference type="PANTHER" id="PTHR11559">
    <property type="entry name" value="CARBOXYLESTERASE"/>
    <property type="match status" value="1"/>
</dbReference>
<evidence type="ECO:0000256" key="3">
    <source>
        <dbReference type="ARBA" id="ARBA00022801"/>
    </source>
</evidence>
<dbReference type="InterPro" id="IPR019826">
    <property type="entry name" value="Carboxylesterase_B_AS"/>
</dbReference>
<evidence type="ECO:0000256" key="6">
    <source>
        <dbReference type="RuleBase" id="RU361235"/>
    </source>
</evidence>
<keyword evidence="5" id="KW-0325">Glycoprotein</keyword>
<dbReference type="AlphaFoldDB" id="A0A2Z5D7Z9"/>
<evidence type="ECO:0000256" key="5">
    <source>
        <dbReference type="ARBA" id="ARBA00023180"/>
    </source>
</evidence>
<evidence type="ECO:0000256" key="2">
    <source>
        <dbReference type="ARBA" id="ARBA00022487"/>
    </source>
</evidence>
<dbReference type="EC" id="3.1.1.-" evidence="6"/>
<reference evidence="8" key="1">
    <citation type="submission" date="2018-01" db="EMBL/GenBank/DDBJ databases">
        <title>Cloning, differential expression of juvenile hormone synthesis and metabolism gene in wheat blossom midge, Sitodiplosis mosellana(Diptera:Cecidomyiidae).</title>
        <authorList>
            <person name="Liang T.T."/>
            <person name="Cheng W.N."/>
        </authorList>
    </citation>
    <scope>NUCLEOTIDE SEQUENCE</scope>
</reference>
<protein>
    <recommendedName>
        <fullName evidence="6">Carboxylic ester hydrolase</fullName>
        <ecNumber evidence="6">3.1.1.-</ecNumber>
    </recommendedName>
</protein>
<dbReference type="PROSITE" id="PS00122">
    <property type="entry name" value="CARBOXYLESTERASE_B_1"/>
    <property type="match status" value="1"/>
</dbReference>
<evidence type="ECO:0000259" key="7">
    <source>
        <dbReference type="Pfam" id="PF00135"/>
    </source>
</evidence>
<dbReference type="Gene3D" id="3.40.50.1820">
    <property type="entry name" value="alpha/beta hydrolase"/>
    <property type="match status" value="1"/>
</dbReference>
<keyword evidence="3 6" id="KW-0378">Hydrolase</keyword>
<accession>A0A2Z5D7Z9</accession>
<evidence type="ECO:0000313" key="8">
    <source>
        <dbReference type="EMBL" id="AXB38858.1"/>
    </source>
</evidence>
<dbReference type="GO" id="GO:0052689">
    <property type="term" value="F:carboxylic ester hydrolase activity"/>
    <property type="evidence" value="ECO:0007669"/>
    <property type="project" value="UniProtKB-KW"/>
</dbReference>
<feature type="chain" id="PRO_5018376390" description="Carboxylic ester hydrolase" evidence="6">
    <location>
        <begin position="22"/>
        <end position="579"/>
    </location>
</feature>
<dbReference type="EMBL" id="MG876768">
    <property type="protein sequence ID" value="AXB38858.1"/>
    <property type="molecule type" value="mRNA"/>
</dbReference>
<organism evidence="8">
    <name type="scientific">Sitodiplosis mosellana</name>
    <name type="common">orange wheat blossom midge</name>
    <dbReference type="NCBI Taxonomy" id="263140"/>
    <lineage>
        <taxon>Eukaryota</taxon>
        <taxon>Metazoa</taxon>
        <taxon>Ecdysozoa</taxon>
        <taxon>Arthropoda</taxon>
        <taxon>Hexapoda</taxon>
        <taxon>Insecta</taxon>
        <taxon>Pterygota</taxon>
        <taxon>Neoptera</taxon>
        <taxon>Endopterygota</taxon>
        <taxon>Diptera</taxon>
        <taxon>Nematocera</taxon>
        <taxon>Sciaroidea</taxon>
        <taxon>Cecidomyiidae</taxon>
        <taxon>Sitodiplosis</taxon>
    </lineage>
</organism>
<dbReference type="InterPro" id="IPR019819">
    <property type="entry name" value="Carboxylesterase_B_CS"/>
</dbReference>
<keyword evidence="4" id="KW-1015">Disulfide bond</keyword>
<sequence length="579" mass="65670">MCNQIVVILLLSLTIFGVVWTIASDDLRVTLSNGSKLVGKYLRSNNGRPIKAFTRIPYAKPPLGRLRFKAPEPMEKWDGEYKAVNDGPMCTQRDPFVHSYVDEGSEDCLYLNVYVPHSFEGKLTELPVLTYFHGGGFVCGSGIRPKYGPDYFLDHDVILVTSNYRLGPIGFLSTEDANCPGNFGLKDQAMVLKWIQQNINRFGGDPENVTIFGASAGAASVTYLMMSPLAEGLFSKAIAMSGTHLAAWSQPAYEGVARKRATRLAKQFECYEPNNWIQSIDCLRNVSAKDITAAFYDFFEFDTDPMVAFSPVVEPDLPGAFITRHPRDGRTEKSLKIPFLTGVTYDEGLMKSLPIFNIPGLFDEFVRDLNFALSILFYYDHQDLSVQELITEQINEFYFSKNLSRNHFANVTNLISDGWFLGAMDSYLQMRLAHDDASSTYVYLLTHKATASFSELFNGGPETFYGVSHADEKLYFFPVREKLFPYAIPTKEDEEMRKSLVQLWVDFSRTGNPTPNSSHLPKWHETRDFPITYYRLGNLNFDGKPMFGTEKGGIFEERAKFWRVLEARIHSTKPQKDEF</sequence>
<dbReference type="InterPro" id="IPR050309">
    <property type="entry name" value="Type-B_Carboxylest/Lipase"/>
</dbReference>
<keyword evidence="2" id="KW-0719">Serine esterase</keyword>
<keyword evidence="6" id="KW-0732">Signal</keyword>
<evidence type="ECO:0000256" key="1">
    <source>
        <dbReference type="ARBA" id="ARBA00005964"/>
    </source>
</evidence>
<evidence type="ECO:0000256" key="4">
    <source>
        <dbReference type="ARBA" id="ARBA00023157"/>
    </source>
</evidence>
<dbReference type="InterPro" id="IPR002018">
    <property type="entry name" value="CarbesteraseB"/>
</dbReference>
<name>A0A2Z5D7Z9_9DIPT</name>
<gene>
    <name evidence="8" type="primary">JHE</name>
</gene>
<feature type="domain" description="Carboxylesterase type B" evidence="7">
    <location>
        <begin position="27"/>
        <end position="538"/>
    </location>
</feature>
<dbReference type="Pfam" id="PF00135">
    <property type="entry name" value="COesterase"/>
    <property type="match status" value="1"/>
</dbReference>
<proteinExistence type="evidence at transcript level"/>
<dbReference type="PROSITE" id="PS00941">
    <property type="entry name" value="CARBOXYLESTERASE_B_2"/>
    <property type="match status" value="1"/>
</dbReference>
<dbReference type="SUPFAM" id="SSF53474">
    <property type="entry name" value="alpha/beta-Hydrolases"/>
    <property type="match status" value="1"/>
</dbReference>
<dbReference type="InterPro" id="IPR029058">
    <property type="entry name" value="AB_hydrolase_fold"/>
</dbReference>
<comment type="similarity">
    <text evidence="1 6">Belongs to the type-B carboxylesterase/lipase family.</text>
</comment>
<feature type="signal peptide" evidence="6">
    <location>
        <begin position="1"/>
        <end position="21"/>
    </location>
</feature>